<dbReference type="EMBL" id="JAACXV010014224">
    <property type="protein sequence ID" value="KAF7269465.1"/>
    <property type="molecule type" value="Genomic_DNA"/>
</dbReference>
<keyword evidence="1" id="KW-0732">Signal</keyword>
<comment type="caution">
    <text evidence="2">The sequence shown here is derived from an EMBL/GenBank/DDBJ whole genome shotgun (WGS) entry which is preliminary data.</text>
</comment>
<accession>A0A834HVW6</accession>
<keyword evidence="3" id="KW-1185">Reference proteome</keyword>
<evidence type="ECO:0000313" key="3">
    <source>
        <dbReference type="Proteomes" id="UP000625711"/>
    </source>
</evidence>
<organism evidence="2 3">
    <name type="scientific">Rhynchophorus ferrugineus</name>
    <name type="common">Red palm weevil</name>
    <name type="synonym">Curculio ferrugineus</name>
    <dbReference type="NCBI Taxonomy" id="354439"/>
    <lineage>
        <taxon>Eukaryota</taxon>
        <taxon>Metazoa</taxon>
        <taxon>Ecdysozoa</taxon>
        <taxon>Arthropoda</taxon>
        <taxon>Hexapoda</taxon>
        <taxon>Insecta</taxon>
        <taxon>Pterygota</taxon>
        <taxon>Neoptera</taxon>
        <taxon>Endopterygota</taxon>
        <taxon>Coleoptera</taxon>
        <taxon>Polyphaga</taxon>
        <taxon>Cucujiformia</taxon>
        <taxon>Curculionidae</taxon>
        <taxon>Dryophthorinae</taxon>
        <taxon>Rhynchophorus</taxon>
    </lineage>
</organism>
<evidence type="ECO:0000256" key="1">
    <source>
        <dbReference type="SAM" id="SignalP"/>
    </source>
</evidence>
<sequence>MILNLFFCIANTLTVICSREDGGGVSEELRGIRVAPPVGTVEETEANGARSTIGRVEHQRTLPESPVAVRNLPKSSVSRWGCHVVVLMGVCVRVGGSRRPARQRDTEQ</sequence>
<protein>
    <recommendedName>
        <fullName evidence="4">Secreted protein</fullName>
    </recommendedName>
</protein>
<evidence type="ECO:0008006" key="4">
    <source>
        <dbReference type="Google" id="ProtNLM"/>
    </source>
</evidence>
<reference evidence="2" key="1">
    <citation type="submission" date="2020-08" db="EMBL/GenBank/DDBJ databases">
        <title>Genome sequencing and assembly of the red palm weevil Rhynchophorus ferrugineus.</title>
        <authorList>
            <person name="Dias G.B."/>
            <person name="Bergman C.M."/>
            <person name="Manee M."/>
        </authorList>
    </citation>
    <scope>NUCLEOTIDE SEQUENCE</scope>
    <source>
        <strain evidence="2">AA-2017</strain>
        <tissue evidence="2">Whole larva</tissue>
    </source>
</reference>
<feature type="signal peptide" evidence="1">
    <location>
        <begin position="1"/>
        <end position="18"/>
    </location>
</feature>
<name>A0A834HVW6_RHYFE</name>
<feature type="chain" id="PRO_5032419230" description="Secreted protein" evidence="1">
    <location>
        <begin position="19"/>
        <end position="108"/>
    </location>
</feature>
<gene>
    <name evidence="2" type="ORF">GWI33_017516</name>
</gene>
<dbReference type="Proteomes" id="UP000625711">
    <property type="component" value="Unassembled WGS sequence"/>
</dbReference>
<evidence type="ECO:0000313" key="2">
    <source>
        <dbReference type="EMBL" id="KAF7269465.1"/>
    </source>
</evidence>
<proteinExistence type="predicted"/>
<dbReference type="AlphaFoldDB" id="A0A834HVW6"/>